<evidence type="ECO:0000313" key="2">
    <source>
        <dbReference type="EMBL" id="KAF2485124.1"/>
    </source>
</evidence>
<dbReference type="Proteomes" id="UP000799767">
    <property type="component" value="Unassembled WGS sequence"/>
</dbReference>
<dbReference type="EMBL" id="MU001633">
    <property type="protein sequence ID" value="KAF2485124.1"/>
    <property type="molecule type" value="Genomic_DNA"/>
</dbReference>
<proteinExistence type="predicted"/>
<dbReference type="AlphaFoldDB" id="A0A6A6PZE9"/>
<reference evidence="2" key="1">
    <citation type="journal article" date="2020" name="Stud. Mycol.">
        <title>101 Dothideomycetes genomes: a test case for predicting lifestyles and emergence of pathogens.</title>
        <authorList>
            <person name="Haridas S."/>
            <person name="Albert R."/>
            <person name="Binder M."/>
            <person name="Bloem J."/>
            <person name="Labutti K."/>
            <person name="Salamov A."/>
            <person name="Andreopoulos B."/>
            <person name="Baker S."/>
            <person name="Barry K."/>
            <person name="Bills G."/>
            <person name="Bluhm B."/>
            <person name="Cannon C."/>
            <person name="Castanera R."/>
            <person name="Culley D."/>
            <person name="Daum C."/>
            <person name="Ezra D."/>
            <person name="Gonzalez J."/>
            <person name="Henrissat B."/>
            <person name="Kuo A."/>
            <person name="Liang C."/>
            <person name="Lipzen A."/>
            <person name="Lutzoni F."/>
            <person name="Magnuson J."/>
            <person name="Mondo S."/>
            <person name="Nolan M."/>
            <person name="Ohm R."/>
            <person name="Pangilinan J."/>
            <person name="Park H.-J."/>
            <person name="Ramirez L."/>
            <person name="Alfaro M."/>
            <person name="Sun H."/>
            <person name="Tritt A."/>
            <person name="Yoshinaga Y."/>
            <person name="Zwiers L.-H."/>
            <person name="Turgeon B."/>
            <person name="Goodwin S."/>
            <person name="Spatafora J."/>
            <person name="Crous P."/>
            <person name="Grigoriev I."/>
        </authorList>
    </citation>
    <scope>NUCLEOTIDE SEQUENCE</scope>
    <source>
        <strain evidence="2">CBS 113389</strain>
    </source>
</reference>
<dbReference type="OrthoDB" id="3644094at2759"/>
<organism evidence="2 3">
    <name type="scientific">Neohortaea acidophila</name>
    <dbReference type="NCBI Taxonomy" id="245834"/>
    <lineage>
        <taxon>Eukaryota</taxon>
        <taxon>Fungi</taxon>
        <taxon>Dikarya</taxon>
        <taxon>Ascomycota</taxon>
        <taxon>Pezizomycotina</taxon>
        <taxon>Dothideomycetes</taxon>
        <taxon>Dothideomycetidae</taxon>
        <taxon>Mycosphaerellales</taxon>
        <taxon>Teratosphaeriaceae</taxon>
        <taxon>Neohortaea</taxon>
    </lineage>
</organism>
<keyword evidence="3" id="KW-1185">Reference proteome</keyword>
<feature type="region of interest" description="Disordered" evidence="1">
    <location>
        <begin position="135"/>
        <end position="165"/>
    </location>
</feature>
<gene>
    <name evidence="2" type="ORF">BDY17DRAFT_292978</name>
</gene>
<evidence type="ECO:0000313" key="3">
    <source>
        <dbReference type="Proteomes" id="UP000799767"/>
    </source>
</evidence>
<dbReference type="GeneID" id="54473916"/>
<protein>
    <submittedName>
        <fullName evidence="2">Uncharacterized protein</fullName>
    </submittedName>
</protein>
<evidence type="ECO:0000256" key="1">
    <source>
        <dbReference type="SAM" id="MobiDB-lite"/>
    </source>
</evidence>
<name>A0A6A6PZE9_9PEZI</name>
<dbReference type="RefSeq" id="XP_033591693.1">
    <property type="nucleotide sequence ID" value="XM_033732914.1"/>
</dbReference>
<sequence length="349" mass="39772">MRFKVSRSSDTFWLAIRSGMASGVTKNSFWRLPCCFKQALWLKEARVSHLSNRDAMSTLSRSFPSTYCSFLPVIICWRRTFRPTRREHECTVEPVAIGSSESKNSIDNQQPSETTQRAYCFPQHSLLHPSTSMSYRAASSNADPSPSQATTAITTREPSPQESQENRLKEYATLRVHAINAASTYRNLGILYHSLPSQVIFDNYIPALARSCARLEFTIIDYRELPWMIQSIGVIDHTLRQVSVAFRAASKPDDFSWVERRLLMVAMWLQEVNAELLLLHQIMAEYVGVRAARIFAHGLSREEQEKPRKKSVAKEAWSDALPSICWEMLSEKEEIWDVEGTKEGSKAGN</sequence>
<feature type="compositionally biased region" description="Polar residues" evidence="1">
    <location>
        <begin position="135"/>
        <end position="163"/>
    </location>
</feature>
<accession>A0A6A6PZE9</accession>